<reference evidence="2" key="1">
    <citation type="journal article" date="2017" name="Appl. Environ. Microbiol.">
        <title>Molecular characterization of an Endozoicomonas-like organism causing infection in king scallop Pecten maximus L.</title>
        <authorList>
            <person name="Cano I."/>
            <person name="van Aerle R."/>
            <person name="Ross S."/>
            <person name="Verner-Jeffreys D.W."/>
            <person name="Paley R.K."/>
            <person name="Rimmer G."/>
            <person name="Ryder D."/>
            <person name="Hooper P."/>
            <person name="Stone D."/>
            <person name="Feist S.W."/>
        </authorList>
    </citation>
    <scope>NUCLEOTIDE SEQUENCE</scope>
</reference>
<proteinExistence type="predicted"/>
<keyword evidence="1" id="KW-0812">Transmembrane</keyword>
<accession>A0A2H9T3U8</accession>
<feature type="transmembrane region" description="Helical" evidence="1">
    <location>
        <begin position="63"/>
        <end position="86"/>
    </location>
</feature>
<dbReference type="AlphaFoldDB" id="A0A2H9T3U8"/>
<sequence length="128" mass="14055">MTYLEVVYIHLGAVVPAFMIGTYLLLTRKGTPKHKILGKVFMLLMLLTAISSLFLPAHVGPALLNHFGFIHLLSIVTTYTVPVAYMAAKKGDIQRHKIAMISLYIGGILLAGSFAFMPGRLLNTWLLG</sequence>
<keyword evidence="1" id="KW-1133">Transmembrane helix</keyword>
<dbReference type="InterPro" id="IPR018750">
    <property type="entry name" value="DUF2306_membrane"/>
</dbReference>
<evidence type="ECO:0000256" key="1">
    <source>
        <dbReference type="SAM" id="Phobius"/>
    </source>
</evidence>
<evidence type="ECO:0000313" key="2">
    <source>
        <dbReference type="EMBL" id="PJE77905.1"/>
    </source>
</evidence>
<comment type="caution">
    <text evidence="2">The sequence shown here is derived from an EMBL/GenBank/DDBJ whole genome shotgun (WGS) entry which is preliminary data.</text>
</comment>
<feature type="transmembrane region" description="Helical" evidence="1">
    <location>
        <begin position="6"/>
        <end position="26"/>
    </location>
</feature>
<keyword evidence="1" id="KW-0472">Membrane</keyword>
<protein>
    <recommendedName>
        <fullName evidence="3">DUF2306 domain-containing protein</fullName>
    </recommendedName>
</protein>
<dbReference type="Pfam" id="PF10067">
    <property type="entry name" value="DUF2306"/>
    <property type="match status" value="1"/>
</dbReference>
<organism evidence="2">
    <name type="scientific">invertebrate metagenome</name>
    <dbReference type="NCBI Taxonomy" id="1711999"/>
    <lineage>
        <taxon>unclassified sequences</taxon>
        <taxon>metagenomes</taxon>
        <taxon>organismal metagenomes</taxon>
    </lineage>
</organism>
<dbReference type="EMBL" id="NSIT01000329">
    <property type="protein sequence ID" value="PJE77905.1"/>
    <property type="molecule type" value="Genomic_DNA"/>
</dbReference>
<evidence type="ECO:0008006" key="3">
    <source>
        <dbReference type="Google" id="ProtNLM"/>
    </source>
</evidence>
<name>A0A2H9T3U8_9ZZZZ</name>
<gene>
    <name evidence="2" type="ORF">CI610_03164</name>
</gene>
<feature type="transmembrane region" description="Helical" evidence="1">
    <location>
        <begin position="98"/>
        <end position="117"/>
    </location>
</feature>
<feature type="transmembrane region" description="Helical" evidence="1">
    <location>
        <begin position="38"/>
        <end position="57"/>
    </location>
</feature>